<dbReference type="InterPro" id="IPR005331">
    <property type="entry name" value="Sulfotransferase"/>
</dbReference>
<accession>A0A090ANS1</accession>
<dbReference type="EMBL" id="AP014633">
    <property type="protein sequence ID" value="BAP57095.1"/>
    <property type="molecule type" value="Genomic_DNA"/>
</dbReference>
<organism evidence="1 2">
    <name type="scientific">Thioploca ingrica</name>
    <dbReference type="NCBI Taxonomy" id="40754"/>
    <lineage>
        <taxon>Bacteria</taxon>
        <taxon>Pseudomonadati</taxon>
        <taxon>Pseudomonadota</taxon>
        <taxon>Gammaproteobacteria</taxon>
        <taxon>Thiotrichales</taxon>
        <taxon>Thiotrichaceae</taxon>
        <taxon>Thioploca</taxon>
    </lineage>
</organism>
<name>A0A090ANS1_9GAMM</name>
<dbReference type="KEGG" id="tig:THII_2798"/>
<evidence type="ECO:0000313" key="2">
    <source>
        <dbReference type="Proteomes" id="UP000031623"/>
    </source>
</evidence>
<dbReference type="Pfam" id="PF03567">
    <property type="entry name" value="Sulfotransfer_2"/>
    <property type="match status" value="1"/>
</dbReference>
<keyword evidence="2" id="KW-1185">Reference proteome</keyword>
<dbReference type="GO" id="GO:0008146">
    <property type="term" value="F:sulfotransferase activity"/>
    <property type="evidence" value="ECO:0007669"/>
    <property type="project" value="InterPro"/>
</dbReference>
<reference evidence="1 2" key="1">
    <citation type="journal article" date="2014" name="ISME J.">
        <title>Ecophysiology of Thioploca ingrica as revealed by the complete genome sequence supplemented with proteomic evidence.</title>
        <authorList>
            <person name="Kojima H."/>
            <person name="Ogura Y."/>
            <person name="Yamamoto N."/>
            <person name="Togashi T."/>
            <person name="Mori H."/>
            <person name="Watanabe T."/>
            <person name="Nemoto F."/>
            <person name="Kurokawa K."/>
            <person name="Hayashi T."/>
            <person name="Fukui M."/>
        </authorList>
    </citation>
    <scope>NUCLEOTIDE SEQUENCE [LARGE SCALE GENOMIC DNA]</scope>
</reference>
<dbReference type="InterPro" id="IPR027417">
    <property type="entry name" value="P-loop_NTPase"/>
</dbReference>
<dbReference type="Proteomes" id="UP000031623">
    <property type="component" value="Chromosome"/>
</dbReference>
<evidence type="ECO:0000313" key="1">
    <source>
        <dbReference type="EMBL" id="BAP57095.1"/>
    </source>
</evidence>
<dbReference type="HOGENOM" id="CLU_094945_2_0_6"/>
<dbReference type="Gene3D" id="3.40.50.300">
    <property type="entry name" value="P-loop containing nucleotide triphosphate hydrolases"/>
    <property type="match status" value="1"/>
</dbReference>
<dbReference type="SUPFAM" id="SSF52540">
    <property type="entry name" value="P-loop containing nucleoside triphosphate hydrolases"/>
    <property type="match status" value="1"/>
</dbReference>
<sequence>MLISYSNRFIFFHVAKVAGISIREALQKYCEEPKHFKIARPPYTRPDGSPNPMYQAWTNTLLHAKARDAQQELPTEVFDGFYKFAFVRNPWDWQVSMYHFILKRTDHLYHERISKMAGFEEYLEWVVATHNPFTRGATKYQKDIVTDREGNIIVDFLGRFETLAEDFKKVCNPIGVQAILPVLNHTLHKNYTRYYNEHTRKLVAEHFRADIELFNYRFMATTGQQIS</sequence>
<dbReference type="AlphaFoldDB" id="A0A090ANS1"/>
<dbReference type="OrthoDB" id="288532at2"/>
<dbReference type="STRING" id="40754.THII_2798"/>
<proteinExistence type="predicted"/>
<evidence type="ECO:0008006" key="3">
    <source>
        <dbReference type="Google" id="ProtNLM"/>
    </source>
</evidence>
<protein>
    <recommendedName>
        <fullName evidence="3">Sulfotransferase family protein</fullName>
    </recommendedName>
</protein>
<dbReference type="GO" id="GO:0016020">
    <property type="term" value="C:membrane"/>
    <property type="evidence" value="ECO:0007669"/>
    <property type="project" value="InterPro"/>
</dbReference>
<gene>
    <name evidence="1" type="ORF">THII_2798</name>
</gene>